<organism evidence="3 4">
    <name type="scientific">Desulfobaculum xiamenense</name>
    <dbReference type="NCBI Taxonomy" id="995050"/>
    <lineage>
        <taxon>Bacteria</taxon>
        <taxon>Pseudomonadati</taxon>
        <taxon>Thermodesulfobacteriota</taxon>
        <taxon>Desulfovibrionia</taxon>
        <taxon>Desulfovibrionales</taxon>
        <taxon>Desulfovibrionaceae</taxon>
        <taxon>Desulfobaculum</taxon>
    </lineage>
</organism>
<dbReference type="SUPFAM" id="SSF51206">
    <property type="entry name" value="cAMP-binding domain-like"/>
    <property type="match status" value="1"/>
</dbReference>
<dbReference type="PROSITE" id="PS00889">
    <property type="entry name" value="CNMP_BINDING_2"/>
    <property type="match status" value="1"/>
</dbReference>
<dbReference type="InterPro" id="IPR000595">
    <property type="entry name" value="cNMP-bd_dom"/>
</dbReference>
<accession>A0A846QR29</accession>
<dbReference type="InterPro" id="IPR018488">
    <property type="entry name" value="cNMP-bd_CS"/>
</dbReference>
<dbReference type="EMBL" id="JAATJA010000003">
    <property type="protein sequence ID" value="NJB68932.1"/>
    <property type="molecule type" value="Genomic_DNA"/>
</dbReference>
<dbReference type="Gene3D" id="2.60.120.10">
    <property type="entry name" value="Jelly Rolls"/>
    <property type="match status" value="1"/>
</dbReference>
<dbReference type="RefSeq" id="WP_167942028.1">
    <property type="nucleotide sequence ID" value="NZ_JAATJA010000003.1"/>
</dbReference>
<sequence>MKESPYLEGRLDLLDSMKKMQAFAPLGDRQLATILSLSKIRTYSKGEPIITQGSFESWIYFIISGSVRVERDGRKIGELQGSGAVFGEMGIIDGTERSASVVAHSDVMVLCVDASFLDRMEDVDRASCYTLFYKLFATILAERLRQTSDELAQAKEKMAVLRRRIVDSP</sequence>
<name>A0A846QR29_9BACT</name>
<feature type="domain" description="Cyclic nucleotide-binding" evidence="2">
    <location>
        <begin position="22"/>
        <end position="120"/>
    </location>
</feature>
<dbReference type="AlphaFoldDB" id="A0A846QR29"/>
<feature type="coiled-coil region" evidence="1">
    <location>
        <begin position="137"/>
        <end position="164"/>
    </location>
</feature>
<proteinExistence type="predicted"/>
<evidence type="ECO:0000256" key="1">
    <source>
        <dbReference type="SAM" id="Coils"/>
    </source>
</evidence>
<dbReference type="CDD" id="cd00038">
    <property type="entry name" value="CAP_ED"/>
    <property type="match status" value="1"/>
</dbReference>
<dbReference type="SMART" id="SM00100">
    <property type="entry name" value="cNMP"/>
    <property type="match status" value="1"/>
</dbReference>
<protein>
    <submittedName>
        <fullName evidence="3">CRP-like cAMP-binding protein</fullName>
    </submittedName>
</protein>
<evidence type="ECO:0000313" key="3">
    <source>
        <dbReference type="EMBL" id="NJB68932.1"/>
    </source>
</evidence>
<dbReference type="Proteomes" id="UP000580856">
    <property type="component" value="Unassembled WGS sequence"/>
</dbReference>
<gene>
    <name evidence="3" type="ORF">GGQ74_002626</name>
</gene>
<dbReference type="PANTHER" id="PTHR23011">
    <property type="entry name" value="CYCLIC NUCLEOTIDE-BINDING DOMAIN CONTAINING PROTEIN"/>
    <property type="match status" value="1"/>
</dbReference>
<keyword evidence="1" id="KW-0175">Coiled coil</keyword>
<dbReference type="PANTHER" id="PTHR23011:SF28">
    <property type="entry name" value="CYCLIC NUCLEOTIDE-BINDING DOMAIN CONTAINING PROTEIN"/>
    <property type="match status" value="1"/>
</dbReference>
<evidence type="ECO:0000313" key="4">
    <source>
        <dbReference type="Proteomes" id="UP000580856"/>
    </source>
</evidence>
<evidence type="ECO:0000259" key="2">
    <source>
        <dbReference type="PROSITE" id="PS50042"/>
    </source>
</evidence>
<reference evidence="3 4" key="1">
    <citation type="submission" date="2020-03" db="EMBL/GenBank/DDBJ databases">
        <title>Genomic Encyclopedia of Type Strains, Phase IV (KMG-IV): sequencing the most valuable type-strain genomes for metagenomic binning, comparative biology and taxonomic classification.</title>
        <authorList>
            <person name="Goeker M."/>
        </authorList>
    </citation>
    <scope>NUCLEOTIDE SEQUENCE [LARGE SCALE GENOMIC DNA]</scope>
    <source>
        <strain evidence="3 4">DSM 24233</strain>
    </source>
</reference>
<dbReference type="Pfam" id="PF00027">
    <property type="entry name" value="cNMP_binding"/>
    <property type="match status" value="1"/>
</dbReference>
<dbReference type="InterPro" id="IPR018490">
    <property type="entry name" value="cNMP-bd_dom_sf"/>
</dbReference>
<dbReference type="PROSITE" id="PS50042">
    <property type="entry name" value="CNMP_BINDING_3"/>
    <property type="match status" value="1"/>
</dbReference>
<comment type="caution">
    <text evidence="3">The sequence shown here is derived from an EMBL/GenBank/DDBJ whole genome shotgun (WGS) entry which is preliminary data.</text>
</comment>
<keyword evidence="4" id="KW-1185">Reference proteome</keyword>
<dbReference type="InterPro" id="IPR014710">
    <property type="entry name" value="RmlC-like_jellyroll"/>
</dbReference>